<proteinExistence type="predicted"/>
<organism evidence="1 2">
    <name type="scientific">Gossypium arboreum</name>
    <name type="common">Tree cotton</name>
    <name type="synonym">Gossypium nanking</name>
    <dbReference type="NCBI Taxonomy" id="29729"/>
    <lineage>
        <taxon>Eukaryota</taxon>
        <taxon>Viridiplantae</taxon>
        <taxon>Streptophyta</taxon>
        <taxon>Embryophyta</taxon>
        <taxon>Tracheophyta</taxon>
        <taxon>Spermatophyta</taxon>
        <taxon>Magnoliopsida</taxon>
        <taxon>eudicotyledons</taxon>
        <taxon>Gunneridae</taxon>
        <taxon>Pentapetalae</taxon>
        <taxon>rosids</taxon>
        <taxon>malvids</taxon>
        <taxon>Malvales</taxon>
        <taxon>Malvaceae</taxon>
        <taxon>Malvoideae</taxon>
        <taxon>Gossypium</taxon>
    </lineage>
</organism>
<accession>A0ABR0PIG1</accession>
<dbReference type="EMBL" id="JARKNE010000006">
    <property type="protein sequence ID" value="KAK5824148.1"/>
    <property type="molecule type" value="Genomic_DNA"/>
</dbReference>
<keyword evidence="2" id="KW-1185">Reference proteome</keyword>
<evidence type="ECO:0000313" key="2">
    <source>
        <dbReference type="Proteomes" id="UP001358586"/>
    </source>
</evidence>
<name>A0ABR0PIG1_GOSAR</name>
<comment type="caution">
    <text evidence="1">The sequence shown here is derived from an EMBL/GenBank/DDBJ whole genome shotgun (WGS) entry which is preliminary data.</text>
</comment>
<protein>
    <submittedName>
        <fullName evidence="1">Uncharacterized protein</fullName>
    </submittedName>
</protein>
<evidence type="ECO:0000313" key="1">
    <source>
        <dbReference type="EMBL" id="KAK5824148.1"/>
    </source>
</evidence>
<sequence length="68" mass="7419">MGDAEVYILLSFRKLIPIRQVTNGMIPMTTELSWPPAPSDGNRVGWGGAGRIFAPRSLTIASQFLLDS</sequence>
<dbReference type="Proteomes" id="UP001358586">
    <property type="component" value="Chromosome 6"/>
</dbReference>
<reference evidence="1 2" key="1">
    <citation type="submission" date="2023-03" db="EMBL/GenBank/DDBJ databases">
        <title>WGS of Gossypium arboreum.</title>
        <authorList>
            <person name="Yu D."/>
        </authorList>
    </citation>
    <scope>NUCLEOTIDE SEQUENCE [LARGE SCALE GENOMIC DNA]</scope>
    <source>
        <tissue evidence="1">Leaf</tissue>
    </source>
</reference>
<gene>
    <name evidence="1" type="ORF">PVK06_018911</name>
</gene>